<organism evidence="2 3">
    <name type="scientific">Flavivirga spongiicola</name>
    <dbReference type="NCBI Taxonomy" id="421621"/>
    <lineage>
        <taxon>Bacteria</taxon>
        <taxon>Pseudomonadati</taxon>
        <taxon>Bacteroidota</taxon>
        <taxon>Flavobacteriia</taxon>
        <taxon>Flavobacteriales</taxon>
        <taxon>Flavobacteriaceae</taxon>
        <taxon>Flavivirga</taxon>
    </lineage>
</organism>
<dbReference type="Gene3D" id="3.30.70.100">
    <property type="match status" value="1"/>
</dbReference>
<dbReference type="Proteomes" id="UP001337305">
    <property type="component" value="Unassembled WGS sequence"/>
</dbReference>
<reference evidence="2 3" key="1">
    <citation type="submission" date="2022-09" db="EMBL/GenBank/DDBJ databases">
        <title>Genome sequencing of Flavivirga sp. MEBiC05379.</title>
        <authorList>
            <person name="Oh H.-M."/>
            <person name="Kwon K.K."/>
            <person name="Park M.J."/>
            <person name="Yang S.-H."/>
        </authorList>
    </citation>
    <scope>NUCLEOTIDE SEQUENCE [LARGE SCALE GENOMIC DNA]</scope>
    <source>
        <strain evidence="2 3">MEBiC05379</strain>
    </source>
</reference>
<evidence type="ECO:0000313" key="2">
    <source>
        <dbReference type="EMBL" id="MEF3834298.1"/>
    </source>
</evidence>
<feature type="domain" description="ABM" evidence="1">
    <location>
        <begin position="1"/>
        <end position="70"/>
    </location>
</feature>
<comment type="caution">
    <text evidence="2">The sequence shown here is derived from an EMBL/GenBank/DDBJ whole genome shotgun (WGS) entry which is preliminary data.</text>
</comment>
<evidence type="ECO:0000259" key="1">
    <source>
        <dbReference type="Pfam" id="PF03992"/>
    </source>
</evidence>
<sequence>MYSIVWKYKVNEENQTEFESEYGKFGTWSRLFMSSDNYKGSFLHKSPDMNDTYLLIDTWTDEQSYKDFKNINESTYEDLSSGFEKLYETEEKIGAFNAVN</sequence>
<dbReference type="InterPro" id="IPR011008">
    <property type="entry name" value="Dimeric_a/b-barrel"/>
</dbReference>
<protein>
    <submittedName>
        <fullName evidence="2">Antibiotic biosynthesis monooxygenase</fullName>
    </submittedName>
</protein>
<dbReference type="GO" id="GO:0004497">
    <property type="term" value="F:monooxygenase activity"/>
    <property type="evidence" value="ECO:0007669"/>
    <property type="project" value="UniProtKB-KW"/>
</dbReference>
<dbReference type="EMBL" id="JAODOP010000004">
    <property type="protein sequence ID" value="MEF3834298.1"/>
    <property type="molecule type" value="Genomic_DNA"/>
</dbReference>
<evidence type="ECO:0000313" key="3">
    <source>
        <dbReference type="Proteomes" id="UP001337305"/>
    </source>
</evidence>
<name>A0ABU7XUU6_9FLAO</name>
<dbReference type="Pfam" id="PF03992">
    <property type="entry name" value="ABM"/>
    <property type="match status" value="1"/>
</dbReference>
<gene>
    <name evidence="2" type="ORF">N1F79_14260</name>
</gene>
<dbReference type="RefSeq" id="WP_303306629.1">
    <property type="nucleotide sequence ID" value="NZ_JAODOP010000004.1"/>
</dbReference>
<accession>A0ABU7XUU6</accession>
<keyword evidence="3" id="KW-1185">Reference proteome</keyword>
<keyword evidence="2" id="KW-0503">Monooxygenase</keyword>
<keyword evidence="2" id="KW-0560">Oxidoreductase</keyword>
<dbReference type="SUPFAM" id="SSF54909">
    <property type="entry name" value="Dimeric alpha+beta barrel"/>
    <property type="match status" value="1"/>
</dbReference>
<proteinExistence type="predicted"/>
<dbReference type="InterPro" id="IPR007138">
    <property type="entry name" value="ABM_dom"/>
</dbReference>